<organism evidence="1 2">
    <name type="scientific">Skermanella cutis</name>
    <dbReference type="NCBI Taxonomy" id="2775420"/>
    <lineage>
        <taxon>Bacteria</taxon>
        <taxon>Pseudomonadati</taxon>
        <taxon>Pseudomonadota</taxon>
        <taxon>Alphaproteobacteria</taxon>
        <taxon>Rhodospirillales</taxon>
        <taxon>Azospirillaceae</taxon>
        <taxon>Skermanella</taxon>
    </lineage>
</organism>
<keyword evidence="1" id="KW-0808">Transferase</keyword>
<dbReference type="RefSeq" id="WP_201082769.1">
    <property type="nucleotide sequence ID" value="NZ_CP067421.1"/>
</dbReference>
<dbReference type="GO" id="GO:0008168">
    <property type="term" value="F:methyltransferase activity"/>
    <property type="evidence" value="ECO:0007669"/>
    <property type="project" value="UniProtKB-KW"/>
</dbReference>
<sequence length="247" mass="26748">MTDALFRDLVEAAALPYRESGRYAWHFAKGKLGGDPVFRFLLRTPVLPSAGRLLDLGCGQGVLMALLRSAAARHAEGTWPADWPPPPRNLDLRGVELGARRARTAQAALGDGAAVVHGDIREVPLPRSTAIVILDVLLYLGRDDQARVLARCAEALEPGGVLVLREADAGAGIRFGVTRWAERVACWSRGQWRQPLVYRPAPEWAALLEGLGFTVAMTPMSSGTPFGNMLFVARREAAMPANYPSVD</sequence>
<dbReference type="Gene3D" id="3.40.50.150">
    <property type="entry name" value="Vaccinia Virus protein VP39"/>
    <property type="match status" value="1"/>
</dbReference>
<dbReference type="CDD" id="cd02440">
    <property type="entry name" value="AdoMet_MTases"/>
    <property type="match status" value="1"/>
</dbReference>
<evidence type="ECO:0000313" key="1">
    <source>
        <dbReference type="EMBL" id="QQP93287.1"/>
    </source>
</evidence>
<keyword evidence="1" id="KW-0614">Plasmid</keyword>
<accession>A0ABX7BJN9</accession>
<dbReference type="SUPFAM" id="SSF53335">
    <property type="entry name" value="S-adenosyl-L-methionine-dependent methyltransferases"/>
    <property type="match status" value="1"/>
</dbReference>
<gene>
    <name evidence="1" type="ORF">IGS68_29685</name>
</gene>
<keyword evidence="2" id="KW-1185">Reference proteome</keyword>
<dbReference type="EMBL" id="CP067421">
    <property type="protein sequence ID" value="QQP93287.1"/>
    <property type="molecule type" value="Genomic_DNA"/>
</dbReference>
<geneLocation type="plasmid" evidence="1 2">
    <name>pTT6-1</name>
</geneLocation>
<reference evidence="1" key="1">
    <citation type="submission" date="2021-02" db="EMBL/GenBank/DDBJ databases">
        <title>Skermanella TT6 skin isolate.</title>
        <authorList>
            <person name="Lee K."/>
            <person name="Ganzorig M."/>
        </authorList>
    </citation>
    <scope>NUCLEOTIDE SEQUENCE</scope>
    <source>
        <strain evidence="1">TT6</strain>
    </source>
</reference>
<name>A0ABX7BJN9_9PROT</name>
<protein>
    <submittedName>
        <fullName evidence="1">Class I SAM-dependent methyltransferase</fullName>
    </submittedName>
</protein>
<evidence type="ECO:0000313" key="2">
    <source>
        <dbReference type="Proteomes" id="UP000595197"/>
    </source>
</evidence>
<dbReference type="Proteomes" id="UP000595197">
    <property type="component" value="Plasmid pTT6-1"/>
</dbReference>
<dbReference type="GO" id="GO:0032259">
    <property type="term" value="P:methylation"/>
    <property type="evidence" value="ECO:0007669"/>
    <property type="project" value="UniProtKB-KW"/>
</dbReference>
<keyword evidence="1" id="KW-0489">Methyltransferase</keyword>
<dbReference type="InterPro" id="IPR029063">
    <property type="entry name" value="SAM-dependent_MTases_sf"/>
</dbReference>
<proteinExistence type="predicted"/>
<dbReference type="Pfam" id="PF13489">
    <property type="entry name" value="Methyltransf_23"/>
    <property type="match status" value="1"/>
</dbReference>